<sequence>SIGLKSHVEEDAASTNPDWCQLDDLIKTWILGSLCDSLQEQVDARALNLDNELRSIKIGKMTINVYCRKIKSMADRLKNLGCVVSDNNLVIYTVNGLDSRFATLVEIFRYQKTLPTFETTRTMLLLKESSFTDDSGATTTFESSSSSPTVLMTSTSSSTKGDLYPVTKPSTLSAAFLSTSSTTWHQRLGHPGDEVLRSLSSCQFISCNKAKSTHICHACQLGKHVKLSFHSSNSLVKYSFDIIHFDLWTSLIRSLYGLKQAPRAWFQRFAGYATRFGFSPSRCDFSLFIHTQGSQKKYFLQLLECAHMVNCNPSRTPVDTDSKLGPDDVPVQDPTLYRRLAGGFSILPLLAQIYPMQFSRSTFGYCVFLKTAWIRNLLRELHSPLLTATLVYCDNVRGVYMSTNPVEHQRTKHIEIDIHFVRDMVMAGHVRVLRVLSRFQYADIFTKGFTDSSNAYSRANGASTSNNNNINMAKTYNNKGHVNFDNINIVTLRNSFAALNEEDKVFENVKTSNAGNVGNVAKDATKAETTIEVSNNKGAKIIEVHTDDNVTSPFTKYPYLFASRVPATGSNWTEGRRNSIVLSFWGFITG</sequence>
<dbReference type="GO" id="GO:0016301">
    <property type="term" value="F:kinase activity"/>
    <property type="evidence" value="ECO:0007669"/>
    <property type="project" value="UniProtKB-KW"/>
</dbReference>
<evidence type="ECO:0000259" key="1">
    <source>
        <dbReference type="Pfam" id="PF13976"/>
    </source>
</evidence>
<keyword evidence="2" id="KW-0418">Kinase</keyword>
<protein>
    <submittedName>
        <fullName evidence="2">Hybrid signal transduction histidine kinase M</fullName>
    </submittedName>
</protein>
<organism evidence="2">
    <name type="scientific">Tanacetum cinerariifolium</name>
    <name type="common">Dalmatian daisy</name>
    <name type="synonym">Chrysanthemum cinerariifolium</name>
    <dbReference type="NCBI Taxonomy" id="118510"/>
    <lineage>
        <taxon>Eukaryota</taxon>
        <taxon>Viridiplantae</taxon>
        <taxon>Streptophyta</taxon>
        <taxon>Embryophyta</taxon>
        <taxon>Tracheophyta</taxon>
        <taxon>Spermatophyta</taxon>
        <taxon>Magnoliopsida</taxon>
        <taxon>eudicotyledons</taxon>
        <taxon>Gunneridae</taxon>
        <taxon>Pentapetalae</taxon>
        <taxon>asterids</taxon>
        <taxon>campanulids</taxon>
        <taxon>Asterales</taxon>
        <taxon>Asteraceae</taxon>
        <taxon>Asteroideae</taxon>
        <taxon>Anthemideae</taxon>
        <taxon>Anthemidinae</taxon>
        <taxon>Tanacetum</taxon>
    </lineage>
</organism>
<dbReference type="PANTHER" id="PTHR47481">
    <property type="match status" value="1"/>
</dbReference>
<comment type="caution">
    <text evidence="2">The sequence shown here is derived from an EMBL/GenBank/DDBJ whole genome shotgun (WGS) entry which is preliminary data.</text>
</comment>
<feature type="non-terminal residue" evidence="2">
    <location>
        <position position="1"/>
    </location>
</feature>
<keyword evidence="2" id="KW-0808">Transferase</keyword>
<dbReference type="InterPro" id="IPR025724">
    <property type="entry name" value="GAG-pre-integrase_dom"/>
</dbReference>
<dbReference type="AlphaFoldDB" id="A0A699HV35"/>
<evidence type="ECO:0000313" key="2">
    <source>
        <dbReference type="EMBL" id="GEY69217.1"/>
    </source>
</evidence>
<feature type="domain" description="GAG-pre-integrase" evidence="1">
    <location>
        <begin position="166"/>
        <end position="224"/>
    </location>
</feature>
<gene>
    <name evidence="2" type="ORF">Tci_441191</name>
</gene>
<dbReference type="CDD" id="cd09272">
    <property type="entry name" value="RNase_HI_RT_Ty1"/>
    <property type="match status" value="1"/>
</dbReference>
<reference evidence="2" key="1">
    <citation type="journal article" date="2019" name="Sci. Rep.">
        <title>Draft genome of Tanacetum cinerariifolium, the natural source of mosquito coil.</title>
        <authorList>
            <person name="Yamashiro T."/>
            <person name="Shiraishi A."/>
            <person name="Satake H."/>
            <person name="Nakayama K."/>
        </authorList>
    </citation>
    <scope>NUCLEOTIDE SEQUENCE</scope>
</reference>
<dbReference type="Pfam" id="PF13976">
    <property type="entry name" value="gag_pre-integrs"/>
    <property type="match status" value="1"/>
</dbReference>
<proteinExistence type="predicted"/>
<dbReference type="EMBL" id="BKCJ010200728">
    <property type="protein sequence ID" value="GEY69217.1"/>
    <property type="molecule type" value="Genomic_DNA"/>
</dbReference>
<accession>A0A699HV35</accession>
<name>A0A699HV35_TANCI</name>
<dbReference type="Pfam" id="PF14223">
    <property type="entry name" value="Retrotran_gag_2"/>
    <property type="match status" value="1"/>
</dbReference>
<dbReference type="PANTHER" id="PTHR47481:SF41">
    <property type="entry name" value="COPIA-LIKE POLYPROTEIN_RETROTRANSPOSON"/>
    <property type="match status" value="1"/>
</dbReference>